<protein>
    <submittedName>
        <fullName evidence="4">Methyl coenzyme M reductase system subunit A2</fullName>
    </submittedName>
</protein>
<evidence type="ECO:0000256" key="2">
    <source>
        <dbReference type="ARBA" id="ARBA00022840"/>
    </source>
</evidence>
<feature type="domain" description="ABC transporter" evidence="3">
    <location>
        <begin position="24"/>
        <end position="275"/>
    </location>
</feature>
<dbReference type="EMBL" id="QREL01000003">
    <property type="protein sequence ID" value="REE25299.1"/>
    <property type="molecule type" value="Genomic_DNA"/>
</dbReference>
<dbReference type="Proteomes" id="UP000256864">
    <property type="component" value="Unassembled WGS sequence"/>
</dbReference>
<dbReference type="GO" id="GO:0016887">
    <property type="term" value="F:ATP hydrolysis activity"/>
    <property type="evidence" value="ECO:0007669"/>
    <property type="project" value="InterPro"/>
</dbReference>
<dbReference type="PROSITE" id="PS00211">
    <property type="entry name" value="ABC_TRANSPORTER_1"/>
    <property type="match status" value="2"/>
</dbReference>
<organism evidence="4 5">
    <name type="scientific">Methanothermobacter defluvii</name>
    <dbReference type="NCBI Taxonomy" id="49339"/>
    <lineage>
        <taxon>Archaea</taxon>
        <taxon>Methanobacteriati</taxon>
        <taxon>Methanobacteriota</taxon>
        <taxon>Methanomada group</taxon>
        <taxon>Methanobacteria</taxon>
        <taxon>Methanobacteriales</taxon>
        <taxon>Methanobacteriaceae</taxon>
        <taxon>Methanothermobacter</taxon>
    </lineage>
</organism>
<keyword evidence="1" id="KW-0547">Nucleotide-binding</keyword>
<dbReference type="InterPro" id="IPR027417">
    <property type="entry name" value="P-loop_NTPase"/>
</dbReference>
<dbReference type="GO" id="GO:0005524">
    <property type="term" value="F:ATP binding"/>
    <property type="evidence" value="ECO:0007669"/>
    <property type="project" value="UniProtKB-KW"/>
</dbReference>
<dbReference type="AlphaFoldDB" id="A0A371NB28"/>
<keyword evidence="5" id="KW-1185">Reference proteome</keyword>
<sequence>MWIIQWQSAVHGHCQRRWAGDTMIRVENLTKTYKLENGDEFRALSDVNLEVAEGEILGILGMSGSGKTTLLRILRGVEPFDSGRITLDDVTVEADSSQYYFSKLKKKTAIHLQRSFGLWAETALENVIRKLYATRYGDESMTDFDYASDEFGEDAMELLRVVGLEHKADHFAPVLSGGEKQRLIMARQLAKKPRVLLLDEPATMSCPRTKQEILDAIKNINRELGVTVVLVSHLPEVHEYLADRVVLMDGGRIVDEGEPSSIIGRFLEDIEPPVEYTPGARGKEILRVRGLGKRFVLLKGGAVLEMSDVNLDIAEGEMVSIIGPSGAGKTVLLRMIGGLDLPDEGTVEFRLNNEWVNMHEPGVKRMGIRRKMGFMHQEFALVHHATIRSQIASRLGVKGEHVVAEAKKRADELGISDMVLDVLYQLTDLPETEARYRLEKLGLSPEILEELFPSFPDSEVKRYAEPIFRALDLPLSILDRRSYELSGGERVRATLALVLASRPDVLILDEPFGDLDPITLRMVSNSLKRINMEFGTTIIMVSHHVDFIRELSTRAVMVEDGRIVMDGEPGELCDEFVERSHARYLQRVKG</sequence>
<dbReference type="Gene3D" id="3.40.50.300">
    <property type="entry name" value="P-loop containing nucleotide triphosphate hydrolases"/>
    <property type="match status" value="2"/>
</dbReference>
<dbReference type="PANTHER" id="PTHR42764">
    <property type="entry name" value="PHOSPHONATES UTILIZATION ATP-BINDING PROTEIN PHNK-RELATED"/>
    <property type="match status" value="1"/>
</dbReference>
<dbReference type="InterPro" id="IPR003439">
    <property type="entry name" value="ABC_transporter-like_ATP-bd"/>
</dbReference>
<keyword evidence="2" id="KW-0067">ATP-binding</keyword>
<dbReference type="InterPro" id="IPR017871">
    <property type="entry name" value="ABC_transporter-like_CS"/>
</dbReference>
<comment type="caution">
    <text evidence="4">The sequence shown here is derived from an EMBL/GenBank/DDBJ whole genome shotgun (WGS) entry which is preliminary data.</text>
</comment>
<dbReference type="InterPro" id="IPR003593">
    <property type="entry name" value="AAA+_ATPase"/>
</dbReference>
<gene>
    <name evidence="4" type="ORF">C7452_1650</name>
</gene>
<name>A0A371NB28_9EURY</name>
<proteinExistence type="predicted"/>
<evidence type="ECO:0000313" key="5">
    <source>
        <dbReference type="Proteomes" id="UP000256864"/>
    </source>
</evidence>
<reference evidence="4 5" key="1">
    <citation type="submission" date="2018-07" db="EMBL/GenBank/DDBJ databases">
        <title>Genomic Encyclopedia of Type Strains, Phase IV (KMG-IV): sequencing the most valuable type-strain genomes for metagenomic binning, comparative biology and taxonomic classification.</title>
        <authorList>
            <person name="Goeker M."/>
        </authorList>
    </citation>
    <scope>NUCLEOTIDE SEQUENCE [LARGE SCALE GENOMIC DNA]</scope>
    <source>
        <strain evidence="4 5">DSM 7466</strain>
    </source>
</reference>
<dbReference type="GO" id="GO:0019700">
    <property type="term" value="P:organic phosphonate catabolic process"/>
    <property type="evidence" value="ECO:0007669"/>
    <property type="project" value="TreeGrafter"/>
</dbReference>
<dbReference type="PROSITE" id="PS50893">
    <property type="entry name" value="ABC_TRANSPORTER_2"/>
    <property type="match status" value="2"/>
</dbReference>
<feature type="domain" description="ABC transporter" evidence="3">
    <location>
        <begin position="286"/>
        <end position="585"/>
    </location>
</feature>
<dbReference type="Pfam" id="PF00005">
    <property type="entry name" value="ABC_tran"/>
    <property type="match status" value="2"/>
</dbReference>
<evidence type="ECO:0000313" key="4">
    <source>
        <dbReference type="EMBL" id="REE25299.1"/>
    </source>
</evidence>
<dbReference type="SMART" id="SM00382">
    <property type="entry name" value="AAA"/>
    <property type="match status" value="2"/>
</dbReference>
<dbReference type="SUPFAM" id="SSF52540">
    <property type="entry name" value="P-loop containing nucleoside triphosphate hydrolases"/>
    <property type="match status" value="2"/>
</dbReference>
<evidence type="ECO:0000256" key="1">
    <source>
        <dbReference type="ARBA" id="ARBA00022741"/>
    </source>
</evidence>
<accession>A0A371NB28</accession>
<evidence type="ECO:0000259" key="3">
    <source>
        <dbReference type="PROSITE" id="PS50893"/>
    </source>
</evidence>
<dbReference type="PANTHER" id="PTHR42764:SF1">
    <property type="entry name" value="PHOSPHONATES UTILIZATION ATP-BINDING PROTEIN PHNK-RELATED"/>
    <property type="match status" value="1"/>
</dbReference>